<gene>
    <name evidence="2" type="ORF">GH723_16985</name>
</gene>
<evidence type="ECO:0000313" key="3">
    <source>
        <dbReference type="Proteomes" id="UP000334019"/>
    </source>
</evidence>
<dbReference type="Proteomes" id="UP000334019">
    <property type="component" value="Chromosome"/>
</dbReference>
<dbReference type="EMBL" id="CP045851">
    <property type="protein sequence ID" value="QGG96655.1"/>
    <property type="molecule type" value="Genomic_DNA"/>
</dbReference>
<proteinExistence type="predicted"/>
<dbReference type="AlphaFoldDB" id="A0A5Q2RTW5"/>
<protein>
    <submittedName>
        <fullName evidence="2">Uncharacterized protein</fullName>
    </submittedName>
</protein>
<reference evidence="2 3" key="1">
    <citation type="submission" date="2019-11" db="EMBL/GenBank/DDBJ databases">
        <authorList>
            <person name="He Y."/>
        </authorList>
    </citation>
    <scope>NUCLEOTIDE SEQUENCE [LARGE SCALE GENOMIC DNA]</scope>
    <source>
        <strain evidence="2 3">SCSIO 58843</strain>
    </source>
</reference>
<dbReference type="RefSeq" id="WP_153760759.1">
    <property type="nucleotide sequence ID" value="NZ_CP045851.1"/>
</dbReference>
<organism evidence="2 3">
    <name type="scientific">Actinomarinicola tropica</name>
    <dbReference type="NCBI Taxonomy" id="2789776"/>
    <lineage>
        <taxon>Bacteria</taxon>
        <taxon>Bacillati</taxon>
        <taxon>Actinomycetota</taxon>
        <taxon>Acidimicrobiia</taxon>
        <taxon>Acidimicrobiales</taxon>
        <taxon>Iamiaceae</taxon>
        <taxon>Actinomarinicola</taxon>
    </lineage>
</organism>
<keyword evidence="3" id="KW-1185">Reference proteome</keyword>
<evidence type="ECO:0000256" key="1">
    <source>
        <dbReference type="SAM" id="MobiDB-lite"/>
    </source>
</evidence>
<name>A0A5Q2RTW5_9ACTN</name>
<accession>A0A5Q2RTW5</accession>
<sequence length="50" mass="5568">MSDYSEEGAVPVEDAAVDDPPTESEVREQHRRLVEEEGGDPDGPEHDHDH</sequence>
<feature type="region of interest" description="Disordered" evidence="1">
    <location>
        <begin position="1"/>
        <end position="50"/>
    </location>
</feature>
<feature type="compositionally biased region" description="Basic and acidic residues" evidence="1">
    <location>
        <begin position="24"/>
        <end position="35"/>
    </location>
</feature>
<dbReference type="KEGG" id="atq:GH723_16985"/>
<evidence type="ECO:0000313" key="2">
    <source>
        <dbReference type="EMBL" id="QGG96655.1"/>
    </source>
</evidence>